<comment type="caution">
    <text evidence="2">The sequence shown here is derived from an EMBL/GenBank/DDBJ whole genome shotgun (WGS) entry which is preliminary data.</text>
</comment>
<dbReference type="Gene3D" id="1.20.120.520">
    <property type="entry name" value="nmb1532 protein domain like"/>
    <property type="match status" value="1"/>
</dbReference>
<dbReference type="RefSeq" id="WP_340292651.1">
    <property type="nucleotide sequence ID" value="NZ_JBBEOI010000079.1"/>
</dbReference>
<proteinExistence type="predicted"/>
<gene>
    <name evidence="2" type="ORF">ACFOLH_03175</name>
</gene>
<evidence type="ECO:0000259" key="1">
    <source>
        <dbReference type="Pfam" id="PF01814"/>
    </source>
</evidence>
<accession>A0ABV7WDN6</accession>
<name>A0ABV7WDN6_9MICO</name>
<dbReference type="Pfam" id="PF01814">
    <property type="entry name" value="Hemerythrin"/>
    <property type="match status" value="1"/>
</dbReference>
<evidence type="ECO:0000313" key="2">
    <source>
        <dbReference type="EMBL" id="MFC3687338.1"/>
    </source>
</evidence>
<dbReference type="InterPro" id="IPR012312">
    <property type="entry name" value="Hemerythrin-like"/>
</dbReference>
<reference evidence="3" key="1">
    <citation type="journal article" date="2019" name="Int. J. Syst. Evol. Microbiol.">
        <title>The Global Catalogue of Microorganisms (GCM) 10K type strain sequencing project: providing services to taxonomists for standard genome sequencing and annotation.</title>
        <authorList>
            <consortium name="The Broad Institute Genomics Platform"/>
            <consortium name="The Broad Institute Genome Sequencing Center for Infectious Disease"/>
            <person name="Wu L."/>
            <person name="Ma J."/>
        </authorList>
    </citation>
    <scope>NUCLEOTIDE SEQUENCE [LARGE SCALE GENOMIC DNA]</scope>
    <source>
        <strain evidence="3">NCAIM B.02333</strain>
    </source>
</reference>
<evidence type="ECO:0000313" key="3">
    <source>
        <dbReference type="Proteomes" id="UP001595685"/>
    </source>
</evidence>
<dbReference type="Proteomes" id="UP001595685">
    <property type="component" value="Unassembled WGS sequence"/>
</dbReference>
<organism evidence="2 3">
    <name type="scientific">Aquipuribacter hungaricus</name>
    <dbReference type="NCBI Taxonomy" id="545624"/>
    <lineage>
        <taxon>Bacteria</taxon>
        <taxon>Bacillati</taxon>
        <taxon>Actinomycetota</taxon>
        <taxon>Actinomycetes</taxon>
        <taxon>Micrococcales</taxon>
        <taxon>Intrasporangiaceae</taxon>
        <taxon>Aquipuribacter</taxon>
    </lineage>
</organism>
<protein>
    <submittedName>
        <fullName evidence="2">Hemerythrin domain-containing protein</fullName>
    </submittedName>
</protein>
<feature type="domain" description="Hemerythrin-like" evidence="1">
    <location>
        <begin position="12"/>
        <end position="125"/>
    </location>
</feature>
<sequence>MCSYCGCHDITVIGRLMDEHEAIQNAAGELRRTVVTGGPEDVAAGVAALAGLLDPHVEVEERGLFGELRDDPEFAPHIDRLCGEHVTLEAALDAVRGGDLTGLDALLRLLDAHIEREDNGVFPAAATALDGPSWDRITDRLNEPAAVQHHPDRVTEPRGAP</sequence>
<keyword evidence="3" id="KW-1185">Reference proteome</keyword>
<dbReference type="EMBL" id="JBHRWW010000001">
    <property type="protein sequence ID" value="MFC3687338.1"/>
    <property type="molecule type" value="Genomic_DNA"/>
</dbReference>